<feature type="transmembrane region" description="Helical" evidence="1">
    <location>
        <begin position="49"/>
        <end position="75"/>
    </location>
</feature>
<dbReference type="AlphaFoldDB" id="A0AAT9FSK7"/>
<evidence type="ECO:0008006" key="3">
    <source>
        <dbReference type="Google" id="ProtNLM"/>
    </source>
</evidence>
<organism evidence="2">
    <name type="scientific">Oceaniferula spumae</name>
    <dbReference type="NCBI Taxonomy" id="2979115"/>
    <lineage>
        <taxon>Bacteria</taxon>
        <taxon>Pseudomonadati</taxon>
        <taxon>Verrucomicrobiota</taxon>
        <taxon>Verrucomicrobiia</taxon>
        <taxon>Verrucomicrobiales</taxon>
        <taxon>Verrucomicrobiaceae</taxon>
        <taxon>Oceaniferula</taxon>
    </lineage>
</organism>
<protein>
    <recommendedName>
        <fullName evidence="3">DUF4149 domain-containing protein</fullName>
    </recommendedName>
</protein>
<feature type="transmembrane region" description="Helical" evidence="1">
    <location>
        <begin position="6"/>
        <end position="28"/>
    </location>
</feature>
<evidence type="ECO:0000313" key="2">
    <source>
        <dbReference type="EMBL" id="BDS08961.1"/>
    </source>
</evidence>
<dbReference type="KEGG" id="osu:NT6N_40010"/>
<sequence length="149" mass="16655">MITHELIRTAVILAGVGQLILVVASAVIPRCLDWKGPLGTLPKLMRQLFWTYAGYILGMHLFFGVISTFGTGLLLDGTRQAAILCALMMTWWAVRIGLQFFCFDRKGIPQTRFNVMAEVLLVCLFLFLAITYGYALWHNVGQVCNLPTT</sequence>
<keyword evidence="1" id="KW-1133">Transmembrane helix</keyword>
<reference evidence="2" key="1">
    <citation type="submission" date="2024-07" db="EMBL/GenBank/DDBJ databases">
        <title>Complete genome sequence of Verrucomicrobiaceae bacterium NT6N.</title>
        <authorList>
            <person name="Huang C."/>
            <person name="Takami H."/>
            <person name="Hamasaki K."/>
        </authorList>
    </citation>
    <scope>NUCLEOTIDE SEQUENCE</scope>
    <source>
        <strain evidence="2">NT6N</strain>
    </source>
</reference>
<name>A0AAT9FSK7_9BACT</name>
<feature type="transmembrane region" description="Helical" evidence="1">
    <location>
        <begin position="81"/>
        <end position="103"/>
    </location>
</feature>
<evidence type="ECO:0000256" key="1">
    <source>
        <dbReference type="SAM" id="Phobius"/>
    </source>
</evidence>
<accession>A0AAT9FSK7</accession>
<dbReference type="EMBL" id="AP026866">
    <property type="protein sequence ID" value="BDS08961.1"/>
    <property type="molecule type" value="Genomic_DNA"/>
</dbReference>
<keyword evidence="1" id="KW-0472">Membrane</keyword>
<gene>
    <name evidence="2" type="ORF">NT6N_40010</name>
</gene>
<feature type="transmembrane region" description="Helical" evidence="1">
    <location>
        <begin position="115"/>
        <end position="137"/>
    </location>
</feature>
<keyword evidence="1" id="KW-0812">Transmembrane</keyword>
<proteinExistence type="predicted"/>